<dbReference type="Pfam" id="PF00005">
    <property type="entry name" value="ABC_tran"/>
    <property type="match status" value="1"/>
</dbReference>
<gene>
    <name evidence="6" type="ORF">FB473_002383</name>
</gene>
<protein>
    <submittedName>
        <fullName evidence="6">ABC-type lipoprotein export system ATPase subunit</fullName>
    </submittedName>
</protein>
<evidence type="ECO:0000256" key="4">
    <source>
        <dbReference type="ARBA" id="ARBA00022840"/>
    </source>
</evidence>
<dbReference type="InterPro" id="IPR017871">
    <property type="entry name" value="ABC_transporter-like_CS"/>
</dbReference>
<dbReference type="Gene3D" id="3.40.50.300">
    <property type="entry name" value="P-loop containing nucleotide triphosphate hydrolases"/>
    <property type="match status" value="1"/>
</dbReference>
<keyword evidence="7" id="KW-1185">Reference proteome</keyword>
<sequence length="361" mass="38811">MTLIPPDLATDLLVRRSIAELIAEYPYVENYFAAIRLDVMDPSRSVVEVLGDHPEEYFADYGLSKADFATSIVAFVEQVLSQGPDELGTITSLTLLPGHDKAGRPEACGLVVRAGEVTCIVGPTGSGKSRLLEDIECLAQGDTPTGRRVLVNGAEPSDEQRYDLGHRLVAQLTQNMNFVIDLPVGEFIVLHAESRDVPMPDEVATRVIECANTLAGEPINPATPVTQLSGGQSRALMIADTALLSASPIVLVDEIENAGIDRRKALDLLVGADKIVLMSTHDPILALLGDRRAVIENGAIRDVLDASDAELANLAFLTDLDEHLGALRERIRAGERIEEDLAAAFMTGPLRLRRGTPTPPG</sequence>
<keyword evidence="3" id="KW-0547">Nucleotide-binding</keyword>
<dbReference type="SUPFAM" id="SSF52540">
    <property type="entry name" value="P-loop containing nucleoside triphosphate hydrolases"/>
    <property type="match status" value="1"/>
</dbReference>
<dbReference type="RefSeq" id="WP_167167943.1">
    <property type="nucleotide sequence ID" value="NZ_BAAAOO010000007.1"/>
</dbReference>
<dbReference type="SMART" id="SM00382">
    <property type="entry name" value="AAA"/>
    <property type="match status" value="1"/>
</dbReference>
<comment type="similarity">
    <text evidence="1">Belongs to the ABC transporter superfamily.</text>
</comment>
<comment type="caution">
    <text evidence="6">The sequence shown here is derived from an EMBL/GenBank/DDBJ whole genome shotgun (WGS) entry which is preliminary data.</text>
</comment>
<evidence type="ECO:0000256" key="1">
    <source>
        <dbReference type="ARBA" id="ARBA00005417"/>
    </source>
</evidence>
<proteinExistence type="inferred from homology"/>
<evidence type="ECO:0000313" key="7">
    <source>
        <dbReference type="Proteomes" id="UP000749311"/>
    </source>
</evidence>
<feature type="domain" description="ABC transporter" evidence="5">
    <location>
        <begin position="90"/>
        <end position="322"/>
    </location>
</feature>
<dbReference type="Proteomes" id="UP000749311">
    <property type="component" value="Unassembled WGS sequence"/>
</dbReference>
<dbReference type="InterPro" id="IPR027417">
    <property type="entry name" value="P-loop_NTPase"/>
</dbReference>
<reference evidence="6 7" key="1">
    <citation type="submission" date="2020-02" db="EMBL/GenBank/DDBJ databases">
        <title>Sequencing the genomes of 1000 actinobacteria strains.</title>
        <authorList>
            <person name="Klenk H.-P."/>
        </authorList>
    </citation>
    <scope>NUCLEOTIDE SEQUENCE [LARGE SCALE GENOMIC DNA]</scope>
    <source>
        <strain evidence="6 7">DSM 19609</strain>
    </source>
</reference>
<dbReference type="PROSITE" id="PS50893">
    <property type="entry name" value="ABC_TRANSPORTER_2"/>
    <property type="match status" value="1"/>
</dbReference>
<dbReference type="EMBL" id="JAAMOZ010000001">
    <property type="protein sequence ID" value="NIH57738.1"/>
    <property type="molecule type" value="Genomic_DNA"/>
</dbReference>
<dbReference type="InterPro" id="IPR003439">
    <property type="entry name" value="ABC_transporter-like_ATP-bd"/>
</dbReference>
<dbReference type="PROSITE" id="PS00211">
    <property type="entry name" value="ABC_TRANSPORTER_1"/>
    <property type="match status" value="1"/>
</dbReference>
<accession>A0ABX0SH59</accession>
<keyword evidence="4" id="KW-0067">ATP-binding</keyword>
<evidence type="ECO:0000313" key="6">
    <source>
        <dbReference type="EMBL" id="NIH57738.1"/>
    </source>
</evidence>
<dbReference type="PANTHER" id="PTHR43117:SF4">
    <property type="entry name" value="OSMOPROTECTANT IMPORT ATP-BINDING PROTEIN OSMV"/>
    <property type="match status" value="1"/>
</dbReference>
<dbReference type="InterPro" id="IPR003593">
    <property type="entry name" value="AAA+_ATPase"/>
</dbReference>
<name>A0ABX0SH59_9ACTN</name>
<dbReference type="PANTHER" id="PTHR43117">
    <property type="entry name" value="OSMOPROTECTANT IMPORT ATP-BINDING PROTEIN OSMV"/>
    <property type="match status" value="1"/>
</dbReference>
<organism evidence="6 7">
    <name type="scientific">Brooklawnia cerclae</name>
    <dbReference type="NCBI Taxonomy" id="349934"/>
    <lineage>
        <taxon>Bacteria</taxon>
        <taxon>Bacillati</taxon>
        <taxon>Actinomycetota</taxon>
        <taxon>Actinomycetes</taxon>
        <taxon>Propionibacteriales</taxon>
        <taxon>Propionibacteriaceae</taxon>
        <taxon>Brooklawnia</taxon>
    </lineage>
</organism>
<evidence type="ECO:0000256" key="2">
    <source>
        <dbReference type="ARBA" id="ARBA00022448"/>
    </source>
</evidence>
<evidence type="ECO:0000259" key="5">
    <source>
        <dbReference type="PROSITE" id="PS50893"/>
    </source>
</evidence>
<keyword evidence="2" id="KW-0813">Transport</keyword>
<keyword evidence="6" id="KW-0449">Lipoprotein</keyword>
<evidence type="ECO:0000256" key="3">
    <source>
        <dbReference type="ARBA" id="ARBA00022741"/>
    </source>
</evidence>